<organism evidence="2 3">
    <name type="scientific">Dissulfurispira thermophila</name>
    <dbReference type="NCBI Taxonomy" id="2715679"/>
    <lineage>
        <taxon>Bacteria</taxon>
        <taxon>Pseudomonadati</taxon>
        <taxon>Nitrospirota</taxon>
        <taxon>Thermodesulfovibrionia</taxon>
        <taxon>Thermodesulfovibrionales</taxon>
        <taxon>Dissulfurispiraceae</taxon>
        <taxon>Dissulfurispira</taxon>
    </lineage>
</organism>
<keyword evidence="3" id="KW-1185">Reference proteome</keyword>
<reference evidence="2 3" key="1">
    <citation type="submission" date="2020-03" db="EMBL/GenBank/DDBJ databases">
        <title>Complete genome sequences of two sulfur-disproportionating bacterial strains T55J and Mzg5.</title>
        <authorList>
            <person name="Umezawa K."/>
            <person name="Kojima H."/>
            <person name="Kato Y."/>
            <person name="Fukui M."/>
        </authorList>
    </citation>
    <scope>NUCLEOTIDE SEQUENCE [LARGE SCALE GENOMIC DNA]</scope>
    <source>
        <strain evidence="2 3">T55J</strain>
    </source>
</reference>
<dbReference type="Pfam" id="PF04492">
    <property type="entry name" value="Phage_rep_O"/>
    <property type="match status" value="1"/>
</dbReference>
<protein>
    <recommendedName>
        <fullName evidence="1">Bacteriophage lambda Replication protein O N-terminal domain-containing protein</fullName>
    </recommendedName>
</protein>
<dbReference type="GO" id="GO:0006260">
    <property type="term" value="P:DNA replication"/>
    <property type="evidence" value="ECO:0007669"/>
    <property type="project" value="InterPro"/>
</dbReference>
<dbReference type="Proteomes" id="UP000516360">
    <property type="component" value="Chromosome"/>
</dbReference>
<name>A0A7G1H4J1_9BACT</name>
<dbReference type="KEGG" id="dtp:JZK55_17480"/>
<evidence type="ECO:0000313" key="2">
    <source>
        <dbReference type="EMBL" id="BCB96826.1"/>
    </source>
</evidence>
<sequence length="173" mass="20066">MASPQVENGYTRIANELLDAMLATEFTGREFRILLAIIRYSYGWHKKEARLTVKDFHQVTGLSSEHGSTIYKTIRRLILANVIHQVADYTYQLNKDYTTWQIDQRRYNPLKKQTSDCVKADHILCKSEPQIVEKRATDCVKANHILCKSEPHFVEKRTTFCGKAGNKFRSKRA</sequence>
<dbReference type="InterPro" id="IPR006497">
    <property type="entry name" value="Phage_lambda_VrpO_N"/>
</dbReference>
<accession>A0A7G1H4J1</accession>
<gene>
    <name evidence="2" type="ORF">JZK55_17480</name>
</gene>
<evidence type="ECO:0000259" key="1">
    <source>
        <dbReference type="Pfam" id="PF04492"/>
    </source>
</evidence>
<evidence type="ECO:0000313" key="3">
    <source>
        <dbReference type="Proteomes" id="UP000516360"/>
    </source>
</evidence>
<proteinExistence type="predicted"/>
<dbReference type="EMBL" id="AP022873">
    <property type="protein sequence ID" value="BCB96826.1"/>
    <property type="molecule type" value="Genomic_DNA"/>
</dbReference>
<dbReference type="NCBIfam" id="TIGR01610">
    <property type="entry name" value="phage_O_Nterm"/>
    <property type="match status" value="1"/>
</dbReference>
<dbReference type="AlphaFoldDB" id="A0A7G1H4J1"/>
<dbReference type="Gene3D" id="1.10.10.10">
    <property type="entry name" value="Winged helix-like DNA-binding domain superfamily/Winged helix DNA-binding domain"/>
    <property type="match status" value="1"/>
</dbReference>
<dbReference type="InterPro" id="IPR036388">
    <property type="entry name" value="WH-like_DNA-bd_sf"/>
</dbReference>
<dbReference type="RefSeq" id="WP_203471989.1">
    <property type="nucleotide sequence ID" value="NZ_AP022873.1"/>
</dbReference>
<feature type="domain" description="Bacteriophage lambda Replication protein O N-terminal" evidence="1">
    <location>
        <begin position="5"/>
        <end position="100"/>
    </location>
</feature>